<evidence type="ECO:0000313" key="4">
    <source>
        <dbReference type="Proteomes" id="UP001221142"/>
    </source>
</evidence>
<proteinExistence type="predicted"/>
<evidence type="ECO:0000313" key="3">
    <source>
        <dbReference type="EMBL" id="KAJ7642130.1"/>
    </source>
</evidence>
<evidence type="ECO:0000256" key="1">
    <source>
        <dbReference type="SAM" id="MobiDB-lite"/>
    </source>
</evidence>
<accession>A0AAD7C8U7</accession>
<keyword evidence="2" id="KW-1133">Transmembrane helix</keyword>
<protein>
    <recommendedName>
        <fullName evidence="5">Transmembrane protein</fullName>
    </recommendedName>
</protein>
<dbReference type="Gene3D" id="2.60.120.260">
    <property type="entry name" value="Galactose-binding domain-like"/>
    <property type="match status" value="2"/>
</dbReference>
<dbReference type="Proteomes" id="UP001221142">
    <property type="component" value="Unassembled WGS sequence"/>
</dbReference>
<evidence type="ECO:0008006" key="5">
    <source>
        <dbReference type="Google" id="ProtNLM"/>
    </source>
</evidence>
<dbReference type="AlphaFoldDB" id="A0AAD7C8U7"/>
<feature type="region of interest" description="Disordered" evidence="1">
    <location>
        <begin position="293"/>
        <end position="316"/>
    </location>
</feature>
<comment type="caution">
    <text evidence="3">The sequence shown here is derived from an EMBL/GenBank/DDBJ whole genome shotgun (WGS) entry which is preliminary data.</text>
</comment>
<dbReference type="EMBL" id="JARKIF010000004">
    <property type="protein sequence ID" value="KAJ7642130.1"/>
    <property type="molecule type" value="Genomic_DNA"/>
</dbReference>
<keyword evidence="4" id="KW-1185">Reference proteome</keyword>
<reference evidence="3" key="1">
    <citation type="submission" date="2023-03" db="EMBL/GenBank/DDBJ databases">
        <title>Massive genome expansion in bonnet fungi (Mycena s.s.) driven by repeated elements and novel gene families across ecological guilds.</title>
        <authorList>
            <consortium name="Lawrence Berkeley National Laboratory"/>
            <person name="Harder C.B."/>
            <person name="Miyauchi S."/>
            <person name="Viragh M."/>
            <person name="Kuo A."/>
            <person name="Thoen E."/>
            <person name="Andreopoulos B."/>
            <person name="Lu D."/>
            <person name="Skrede I."/>
            <person name="Drula E."/>
            <person name="Henrissat B."/>
            <person name="Morin E."/>
            <person name="Kohler A."/>
            <person name="Barry K."/>
            <person name="LaButti K."/>
            <person name="Morin E."/>
            <person name="Salamov A."/>
            <person name="Lipzen A."/>
            <person name="Mereny Z."/>
            <person name="Hegedus B."/>
            <person name="Baldrian P."/>
            <person name="Stursova M."/>
            <person name="Weitz H."/>
            <person name="Taylor A."/>
            <person name="Grigoriev I.V."/>
            <person name="Nagy L.G."/>
            <person name="Martin F."/>
            <person name="Kauserud H."/>
        </authorList>
    </citation>
    <scope>NUCLEOTIDE SEQUENCE</scope>
    <source>
        <strain evidence="3">9284</strain>
    </source>
</reference>
<organism evidence="3 4">
    <name type="scientific">Roridomyces roridus</name>
    <dbReference type="NCBI Taxonomy" id="1738132"/>
    <lineage>
        <taxon>Eukaryota</taxon>
        <taxon>Fungi</taxon>
        <taxon>Dikarya</taxon>
        <taxon>Basidiomycota</taxon>
        <taxon>Agaricomycotina</taxon>
        <taxon>Agaricomycetes</taxon>
        <taxon>Agaricomycetidae</taxon>
        <taxon>Agaricales</taxon>
        <taxon>Marasmiineae</taxon>
        <taxon>Mycenaceae</taxon>
        <taxon>Roridomyces</taxon>
    </lineage>
</organism>
<sequence>MAALGPLRQVIVDDTDPSIRYNAVDWFPTDVRTLNNGNFGPVFNATSHTTTSSNTEFSFTFTGTSITVQGNLDMSIDPTTNATDPAWQCLVDGKLIPNKTFTSPESNWHFCSQSTLAPEEHLLTVKVQSQTKPFFLDSLVYTLVPEAVFSSAVLIYPDGDPALTYSASQWKEAGEQVTQIPGASVTLEFHGTSATLIGHTSNTFPPNASSGSYFIDGAGPTPFILPGLASATSSTQFNGLFFTTPPLADGFHNVTVVYDGDDEHTPLAVKVWYVTNTTVSDALVQASASGSATLNTTPSSAAQNGATPSDSPSRRTNTGPIVGGIIGAIFLVGVILAVLYVLRWRRSVRVRDQEAVQPTAYPRPTMPMPMHTAVPVNSAAFHGQDIVSPATAVSPQASWVSWGASAATSDWGASGYAQPQVAITTSQYAARPNSTAKTPNASGGPVVVQHEDSGARSVGQPQDSLGAVYEVVEVPPGYTPM</sequence>
<feature type="transmembrane region" description="Helical" evidence="2">
    <location>
        <begin position="321"/>
        <end position="342"/>
    </location>
</feature>
<keyword evidence="2" id="KW-0812">Transmembrane</keyword>
<name>A0AAD7C8U7_9AGAR</name>
<evidence type="ECO:0000256" key="2">
    <source>
        <dbReference type="SAM" id="Phobius"/>
    </source>
</evidence>
<gene>
    <name evidence="3" type="ORF">FB45DRAFT_737824</name>
</gene>
<keyword evidence="2" id="KW-0472">Membrane</keyword>